<proteinExistence type="predicted"/>
<accession>A0A1M5DUM3</accession>
<protein>
    <submittedName>
        <fullName evidence="1">Uncharacterized protein</fullName>
    </submittedName>
</protein>
<sequence length="73" mass="8343">MEEQTPHLAGRPKREKLIAIKMTKATLFLTEPELSRLLAKDPALWTEAVRRGKYMKRARAARGPKIKEGADRD</sequence>
<name>A0A1M5DUM3_9FIRM</name>
<dbReference type="RefSeq" id="WP_073167592.1">
    <property type="nucleotide sequence ID" value="NZ_FQUW01000056.1"/>
</dbReference>
<dbReference type="OrthoDB" id="1809792at2"/>
<dbReference type="Proteomes" id="UP000184196">
    <property type="component" value="Unassembled WGS sequence"/>
</dbReference>
<reference evidence="2" key="1">
    <citation type="submission" date="2016-11" db="EMBL/GenBank/DDBJ databases">
        <authorList>
            <person name="Varghese N."/>
            <person name="Submissions S."/>
        </authorList>
    </citation>
    <scope>NUCLEOTIDE SEQUENCE [LARGE SCALE GENOMIC DNA]</scope>
    <source>
        <strain evidence="2">DSM 11792</strain>
    </source>
</reference>
<organism evidence="1 2">
    <name type="scientific">Desulfofundulus australicus DSM 11792</name>
    <dbReference type="NCBI Taxonomy" id="1121425"/>
    <lineage>
        <taxon>Bacteria</taxon>
        <taxon>Bacillati</taxon>
        <taxon>Bacillota</taxon>
        <taxon>Clostridia</taxon>
        <taxon>Eubacteriales</taxon>
        <taxon>Peptococcaceae</taxon>
        <taxon>Desulfofundulus</taxon>
    </lineage>
</organism>
<keyword evidence="2" id="KW-1185">Reference proteome</keyword>
<evidence type="ECO:0000313" key="2">
    <source>
        <dbReference type="Proteomes" id="UP000184196"/>
    </source>
</evidence>
<dbReference type="EMBL" id="FQUW01000056">
    <property type="protein sequence ID" value="SHF70639.1"/>
    <property type="molecule type" value="Genomic_DNA"/>
</dbReference>
<dbReference type="AlphaFoldDB" id="A0A1M5DUM3"/>
<gene>
    <name evidence="1" type="ORF">SAMN02745218_02922</name>
</gene>
<evidence type="ECO:0000313" key="1">
    <source>
        <dbReference type="EMBL" id="SHF70639.1"/>
    </source>
</evidence>